<feature type="transmembrane region" description="Helical" evidence="1">
    <location>
        <begin position="36"/>
        <end position="59"/>
    </location>
</feature>
<protein>
    <submittedName>
        <fullName evidence="2">Uncharacterized protein</fullName>
    </submittedName>
</protein>
<dbReference type="EMBL" id="JABMCB010000173">
    <property type="protein sequence ID" value="NUU75649.1"/>
    <property type="molecule type" value="Genomic_DNA"/>
</dbReference>
<evidence type="ECO:0000313" key="2">
    <source>
        <dbReference type="EMBL" id="NUU75649.1"/>
    </source>
</evidence>
<proteinExistence type="predicted"/>
<evidence type="ECO:0000313" key="3">
    <source>
        <dbReference type="Proteomes" id="UP000526125"/>
    </source>
</evidence>
<keyword evidence="1" id="KW-0472">Membrane</keyword>
<dbReference type="RefSeq" id="WP_175395450.1">
    <property type="nucleotide sequence ID" value="NZ_JABMCB010000173.1"/>
</dbReference>
<keyword evidence="1" id="KW-1133">Transmembrane helix</keyword>
<organism evidence="2 3">
    <name type="scientific">Paenibacillus xylanilyticus</name>
    <dbReference type="NCBI Taxonomy" id="248903"/>
    <lineage>
        <taxon>Bacteria</taxon>
        <taxon>Bacillati</taxon>
        <taxon>Bacillota</taxon>
        <taxon>Bacilli</taxon>
        <taxon>Bacillales</taxon>
        <taxon>Paenibacillaceae</taxon>
        <taxon>Paenibacillus</taxon>
    </lineage>
</organism>
<accession>A0A7Y6BX93</accession>
<reference evidence="2 3" key="1">
    <citation type="submission" date="2020-05" db="EMBL/GenBank/DDBJ databases">
        <title>Genome Sequencing of Type Strains.</title>
        <authorList>
            <person name="Lemaire J.F."/>
            <person name="Inderbitzin P."/>
            <person name="Gregorio O.A."/>
            <person name="Collins S.B."/>
            <person name="Wespe N."/>
            <person name="Knight-Connoni V."/>
        </authorList>
    </citation>
    <scope>NUCLEOTIDE SEQUENCE [LARGE SCALE GENOMIC DNA]</scope>
    <source>
        <strain evidence="2 3">LMG 21957</strain>
    </source>
</reference>
<name>A0A7Y6BX93_9BACL</name>
<dbReference type="AlphaFoldDB" id="A0A7Y6BX93"/>
<keyword evidence="1" id="KW-0812">Transmembrane</keyword>
<dbReference type="Proteomes" id="UP000526125">
    <property type="component" value="Unassembled WGS sequence"/>
</dbReference>
<evidence type="ECO:0000256" key="1">
    <source>
        <dbReference type="SAM" id="Phobius"/>
    </source>
</evidence>
<sequence length="60" mass="6819">MFPNNLNSAKEDEARHKYEETLREIEGHSESSMSRYIVHLLIAGGLVIAALAVLMWILYS</sequence>
<gene>
    <name evidence="2" type="ORF">HP552_10440</name>
</gene>
<comment type="caution">
    <text evidence="2">The sequence shown here is derived from an EMBL/GenBank/DDBJ whole genome shotgun (WGS) entry which is preliminary data.</text>
</comment>
<keyword evidence="3" id="KW-1185">Reference proteome</keyword>